<reference evidence="2 3" key="1">
    <citation type="submission" date="2015-03" db="EMBL/GenBank/DDBJ databases">
        <title>Genome Sequence of Kiloniella spongiae MEBiC09566, isolated from a marine sponge.</title>
        <authorList>
            <person name="Shao Z."/>
            <person name="Wang L."/>
            <person name="Li X."/>
        </authorList>
    </citation>
    <scope>NUCLEOTIDE SEQUENCE [LARGE SCALE GENOMIC DNA]</scope>
    <source>
        <strain evidence="2 3">MEBiC09566</strain>
    </source>
</reference>
<dbReference type="PANTHER" id="PTHR43861:SF1">
    <property type="entry name" value="TRANS-ACONITATE 2-METHYLTRANSFERASE"/>
    <property type="match status" value="1"/>
</dbReference>
<gene>
    <name evidence="2" type="ORF">WH96_20150</name>
</gene>
<dbReference type="Gene3D" id="3.40.50.150">
    <property type="entry name" value="Vaccinia Virus protein VP39"/>
    <property type="match status" value="1"/>
</dbReference>
<dbReference type="CDD" id="cd02440">
    <property type="entry name" value="AdoMet_MTases"/>
    <property type="match status" value="1"/>
</dbReference>
<organism evidence="2 3">
    <name type="scientific">Kiloniella spongiae</name>
    <dbReference type="NCBI Taxonomy" id="1489064"/>
    <lineage>
        <taxon>Bacteria</taxon>
        <taxon>Pseudomonadati</taxon>
        <taxon>Pseudomonadota</taxon>
        <taxon>Alphaproteobacteria</taxon>
        <taxon>Rhodospirillales</taxon>
        <taxon>Kiloniellaceae</taxon>
        <taxon>Kiloniella</taxon>
    </lineage>
</organism>
<evidence type="ECO:0000313" key="2">
    <source>
        <dbReference type="EMBL" id="KLN58963.1"/>
    </source>
</evidence>
<dbReference type="Pfam" id="PF08242">
    <property type="entry name" value="Methyltransf_12"/>
    <property type="match status" value="1"/>
</dbReference>
<dbReference type="InterPro" id="IPR029063">
    <property type="entry name" value="SAM-dependent_MTases_sf"/>
</dbReference>
<evidence type="ECO:0000313" key="3">
    <source>
        <dbReference type="Proteomes" id="UP000035444"/>
    </source>
</evidence>
<dbReference type="InterPro" id="IPR013217">
    <property type="entry name" value="Methyltransf_12"/>
</dbReference>
<dbReference type="STRING" id="1489064.WH96_20150"/>
<dbReference type="OrthoDB" id="7348755at2"/>
<dbReference type="RefSeq" id="WP_047766053.1">
    <property type="nucleotide sequence ID" value="NZ_LAQL01000023.1"/>
</dbReference>
<evidence type="ECO:0000259" key="1">
    <source>
        <dbReference type="Pfam" id="PF08242"/>
    </source>
</evidence>
<dbReference type="AlphaFoldDB" id="A0A0H2M9J2"/>
<accession>A0A0H2M9J2</accession>
<protein>
    <recommendedName>
        <fullName evidence="1">Methyltransferase type 12 domain-containing protein</fullName>
    </recommendedName>
</protein>
<dbReference type="EMBL" id="LAQL01000023">
    <property type="protein sequence ID" value="KLN58963.1"/>
    <property type="molecule type" value="Genomic_DNA"/>
</dbReference>
<keyword evidence="3" id="KW-1185">Reference proteome</keyword>
<feature type="domain" description="Methyltransferase type 12" evidence="1">
    <location>
        <begin position="140"/>
        <end position="236"/>
    </location>
</feature>
<dbReference type="SUPFAM" id="SSF53335">
    <property type="entry name" value="S-adenosyl-L-methionine-dependent methyltransferases"/>
    <property type="match status" value="1"/>
</dbReference>
<proteinExistence type="predicted"/>
<sequence length="303" mass="34695">MKNFEIIANLLKEIWPEHHAKLTSEICQLSSDDAFLLDYIAEKIILIKKDKLKQAIKNYKQTCAVIVQEEIHFRRTQSYRLKTEQQADTEIYSNSSFMDMYLDGLLISQLFWSNHFKVFQFFCSSFLTQISKDDTLNRFVEIGPGHGLFLSEIVKKLPSRECLGYDISESSLRHTSQALQSLECAANVQLINKDIYNLPTDQNFDAIILSEVLEHLEAPQEILTKLSHHLTPKGLLFINVPVCSPAPDHIYLFKTPNEVQDMITSCGFRVNETRYFPMTGYSLERAIKSQATISVAAICQLST</sequence>
<name>A0A0H2M9J2_9PROT</name>
<dbReference type="Proteomes" id="UP000035444">
    <property type="component" value="Unassembled WGS sequence"/>
</dbReference>
<dbReference type="PANTHER" id="PTHR43861">
    <property type="entry name" value="TRANS-ACONITATE 2-METHYLTRANSFERASE-RELATED"/>
    <property type="match status" value="1"/>
</dbReference>
<comment type="caution">
    <text evidence="2">The sequence shown here is derived from an EMBL/GenBank/DDBJ whole genome shotgun (WGS) entry which is preliminary data.</text>
</comment>